<proteinExistence type="predicted"/>
<keyword evidence="2" id="KW-1185">Reference proteome</keyword>
<dbReference type="AlphaFoldDB" id="A0A1W2BR94"/>
<evidence type="ECO:0000313" key="1">
    <source>
        <dbReference type="EMBL" id="SMC75391.1"/>
    </source>
</evidence>
<dbReference type="Proteomes" id="UP000192330">
    <property type="component" value="Unassembled WGS sequence"/>
</dbReference>
<sequence>MTDKFDACADFHMDDHHVVLTGGAQNIGAGIAKTLPAAGWVSGQIVKIHGGGSTVRLFGEDEALGRCAVQDISVGTSPWRSLAVVRACLRLPEPGRTKHPV</sequence>
<gene>
    <name evidence="1" type="ORF">SAMN06295998_104278</name>
</gene>
<dbReference type="EMBL" id="FWYD01000004">
    <property type="protein sequence ID" value="SMC75391.1"/>
    <property type="molecule type" value="Genomic_DNA"/>
</dbReference>
<name>A0A1W2BR94_9RHOB</name>
<dbReference type="STRING" id="1387277.SAMN06295998_104278"/>
<evidence type="ECO:0000313" key="2">
    <source>
        <dbReference type="Proteomes" id="UP000192330"/>
    </source>
</evidence>
<organism evidence="1 2">
    <name type="scientific">Primorskyibacter flagellatus</name>
    <dbReference type="NCBI Taxonomy" id="1387277"/>
    <lineage>
        <taxon>Bacteria</taxon>
        <taxon>Pseudomonadati</taxon>
        <taxon>Pseudomonadota</taxon>
        <taxon>Alphaproteobacteria</taxon>
        <taxon>Rhodobacterales</taxon>
        <taxon>Roseobacteraceae</taxon>
        <taxon>Primorskyibacter</taxon>
    </lineage>
</organism>
<accession>A0A1W2BR94</accession>
<dbReference type="RefSeq" id="WP_084352706.1">
    <property type="nucleotide sequence ID" value="NZ_FWYD01000004.1"/>
</dbReference>
<protein>
    <submittedName>
        <fullName evidence="1">Uncharacterized protein</fullName>
    </submittedName>
</protein>
<reference evidence="1 2" key="1">
    <citation type="submission" date="2017-04" db="EMBL/GenBank/DDBJ databases">
        <authorList>
            <person name="Afonso C.L."/>
            <person name="Miller P.J."/>
            <person name="Scott M.A."/>
            <person name="Spackman E."/>
            <person name="Goraichik I."/>
            <person name="Dimitrov K.M."/>
            <person name="Suarez D.L."/>
            <person name="Swayne D.E."/>
        </authorList>
    </citation>
    <scope>NUCLEOTIDE SEQUENCE [LARGE SCALE GENOMIC DNA]</scope>
    <source>
        <strain evidence="1 2">CGMCC 1.12644</strain>
    </source>
</reference>